<dbReference type="PROSITE" id="PS01124">
    <property type="entry name" value="HTH_ARAC_FAMILY_2"/>
    <property type="match status" value="1"/>
</dbReference>
<keyword evidence="3" id="KW-0804">Transcription</keyword>
<dbReference type="PANTHER" id="PTHR46796">
    <property type="entry name" value="HTH-TYPE TRANSCRIPTIONAL ACTIVATOR RHAS-RELATED"/>
    <property type="match status" value="1"/>
</dbReference>
<evidence type="ECO:0000313" key="5">
    <source>
        <dbReference type="EMBL" id="MBW0145805.1"/>
    </source>
</evidence>
<sequence>MEPLHTAPDGSRWRVVERTDAYEAGLVYYAAGVQHPRHEHRRAQLTFMLTGGFEEQADGGDGEPTGCVHGYKPAGARHACRFGRDGALILSINYRNDVDPGLDFMPFTRSEAEIGRTMQLMFDGCIAAEEAVSDLVGAMGVEREPLRRTPLWLRHVAEHFADDPLAEVGEVARQHGIHRVQLSRAFQRHLGISPSRYRLHCKAGRAVRLLIEDGETPVAAAAGAGFADQAHLTRTAKTLSGMAPGRLRRLLSS</sequence>
<protein>
    <submittedName>
        <fullName evidence="5">AraC family transcriptional regulator</fullName>
    </submittedName>
</protein>
<keyword evidence="1" id="KW-0805">Transcription regulation</keyword>
<dbReference type="Proteomes" id="UP000698028">
    <property type="component" value="Unassembled WGS sequence"/>
</dbReference>
<comment type="caution">
    <text evidence="5">The sequence shown here is derived from an EMBL/GenBank/DDBJ whole genome shotgun (WGS) entry which is preliminary data.</text>
</comment>
<dbReference type="EMBL" id="JAHVAH010000001">
    <property type="protein sequence ID" value="MBW0145805.1"/>
    <property type="molecule type" value="Genomic_DNA"/>
</dbReference>
<organism evidence="5 6">
    <name type="scientific">Sphingomicrobium clamense</name>
    <dbReference type="NCBI Taxonomy" id="2851013"/>
    <lineage>
        <taxon>Bacteria</taxon>
        <taxon>Pseudomonadati</taxon>
        <taxon>Pseudomonadota</taxon>
        <taxon>Alphaproteobacteria</taxon>
        <taxon>Sphingomonadales</taxon>
        <taxon>Sphingomonadaceae</taxon>
        <taxon>Sphingomicrobium</taxon>
    </lineage>
</organism>
<dbReference type="InterPro" id="IPR025979">
    <property type="entry name" value="ChrR-like_cupin_dom"/>
</dbReference>
<evidence type="ECO:0000256" key="3">
    <source>
        <dbReference type="ARBA" id="ARBA00023163"/>
    </source>
</evidence>
<feature type="domain" description="HTH araC/xylS-type" evidence="4">
    <location>
        <begin position="150"/>
        <end position="250"/>
    </location>
</feature>
<keyword evidence="6" id="KW-1185">Reference proteome</keyword>
<keyword evidence="2" id="KW-0238">DNA-binding</keyword>
<accession>A0ABS6V8X1</accession>
<dbReference type="Pfam" id="PF12973">
    <property type="entry name" value="Cupin_7"/>
    <property type="match status" value="1"/>
</dbReference>
<evidence type="ECO:0000256" key="2">
    <source>
        <dbReference type="ARBA" id="ARBA00023125"/>
    </source>
</evidence>
<dbReference type="RefSeq" id="WP_218633686.1">
    <property type="nucleotide sequence ID" value="NZ_JAHVAH010000001.1"/>
</dbReference>
<reference evidence="5 6" key="1">
    <citation type="submission" date="2021-07" db="EMBL/GenBank/DDBJ databases">
        <title>The draft genome sequence of Sphingomicrobium sp. B8.</title>
        <authorList>
            <person name="Mu L."/>
        </authorList>
    </citation>
    <scope>NUCLEOTIDE SEQUENCE [LARGE SCALE GENOMIC DNA]</scope>
    <source>
        <strain evidence="5 6">B8</strain>
    </source>
</reference>
<proteinExistence type="predicted"/>
<dbReference type="InterPro" id="IPR050204">
    <property type="entry name" value="AraC_XylS_family_regulators"/>
</dbReference>
<evidence type="ECO:0000313" key="6">
    <source>
        <dbReference type="Proteomes" id="UP000698028"/>
    </source>
</evidence>
<gene>
    <name evidence="5" type="ORF">KTQ36_10935</name>
</gene>
<evidence type="ECO:0000259" key="4">
    <source>
        <dbReference type="PROSITE" id="PS01124"/>
    </source>
</evidence>
<name>A0ABS6V8X1_9SPHN</name>
<dbReference type="SMART" id="SM00342">
    <property type="entry name" value="HTH_ARAC"/>
    <property type="match status" value="1"/>
</dbReference>
<dbReference type="Pfam" id="PF12833">
    <property type="entry name" value="HTH_18"/>
    <property type="match status" value="1"/>
</dbReference>
<dbReference type="InterPro" id="IPR018060">
    <property type="entry name" value="HTH_AraC"/>
</dbReference>
<evidence type="ECO:0000256" key="1">
    <source>
        <dbReference type="ARBA" id="ARBA00023015"/>
    </source>
</evidence>